<name>A0A971M4Q7_9BACT</name>
<accession>A0A971M4Q7</accession>
<reference evidence="2" key="2">
    <citation type="submission" date="2020-01" db="EMBL/GenBank/DDBJ databases">
        <authorList>
            <person name="Campanaro S."/>
        </authorList>
    </citation>
    <scope>NUCLEOTIDE SEQUENCE</scope>
    <source>
        <strain evidence="2">AS06rmzACSIP_7</strain>
    </source>
</reference>
<evidence type="ECO:0000313" key="3">
    <source>
        <dbReference type="Proteomes" id="UP000777265"/>
    </source>
</evidence>
<feature type="region of interest" description="Disordered" evidence="1">
    <location>
        <begin position="25"/>
        <end position="74"/>
    </location>
</feature>
<feature type="compositionally biased region" description="Gly residues" evidence="1">
    <location>
        <begin position="30"/>
        <end position="43"/>
    </location>
</feature>
<evidence type="ECO:0000313" key="2">
    <source>
        <dbReference type="EMBL" id="NLW36042.1"/>
    </source>
</evidence>
<organism evidence="2 3">
    <name type="scientific">Syntrophorhabdus aromaticivorans</name>
    <dbReference type="NCBI Taxonomy" id="328301"/>
    <lineage>
        <taxon>Bacteria</taxon>
        <taxon>Pseudomonadati</taxon>
        <taxon>Thermodesulfobacteriota</taxon>
        <taxon>Syntrophorhabdia</taxon>
        <taxon>Syntrophorhabdales</taxon>
        <taxon>Syntrophorhabdaceae</taxon>
        <taxon>Syntrophorhabdus</taxon>
    </lineage>
</organism>
<sequence length="74" mass="7435">MKTGLSGEGEEKTGFKQAFIFLPPAWGEMSGTGGKGETGGKSGKSGKSEKGGTGGMGETGGTGEKKHFYTDKSG</sequence>
<reference evidence="2" key="1">
    <citation type="journal article" date="2020" name="Biotechnol. Biofuels">
        <title>New insights from the biogas microbiome by comprehensive genome-resolved metagenomics of nearly 1600 species originating from multiple anaerobic digesters.</title>
        <authorList>
            <person name="Campanaro S."/>
            <person name="Treu L."/>
            <person name="Rodriguez-R L.M."/>
            <person name="Kovalovszki A."/>
            <person name="Ziels R.M."/>
            <person name="Maus I."/>
            <person name="Zhu X."/>
            <person name="Kougias P.G."/>
            <person name="Basile A."/>
            <person name="Luo G."/>
            <person name="Schluter A."/>
            <person name="Konstantinidis K.T."/>
            <person name="Angelidaki I."/>
        </authorList>
    </citation>
    <scope>NUCLEOTIDE SEQUENCE</scope>
    <source>
        <strain evidence="2">AS06rmzACSIP_7</strain>
    </source>
</reference>
<dbReference type="EMBL" id="JAAYEE010000206">
    <property type="protein sequence ID" value="NLW36042.1"/>
    <property type="molecule type" value="Genomic_DNA"/>
</dbReference>
<protein>
    <submittedName>
        <fullName evidence="2">Uncharacterized protein</fullName>
    </submittedName>
</protein>
<gene>
    <name evidence="2" type="ORF">GXY80_11270</name>
</gene>
<feature type="compositionally biased region" description="Basic and acidic residues" evidence="1">
    <location>
        <begin position="63"/>
        <end position="74"/>
    </location>
</feature>
<dbReference type="AlphaFoldDB" id="A0A971M4Q7"/>
<evidence type="ECO:0000256" key="1">
    <source>
        <dbReference type="SAM" id="MobiDB-lite"/>
    </source>
</evidence>
<proteinExistence type="predicted"/>
<comment type="caution">
    <text evidence="2">The sequence shown here is derived from an EMBL/GenBank/DDBJ whole genome shotgun (WGS) entry which is preliminary data.</text>
</comment>
<dbReference type="Proteomes" id="UP000777265">
    <property type="component" value="Unassembled WGS sequence"/>
</dbReference>
<feature type="compositionally biased region" description="Gly residues" evidence="1">
    <location>
        <begin position="51"/>
        <end position="62"/>
    </location>
</feature>